<feature type="chain" id="PRO_5047017987" description="MATH domain-containing protein" evidence="3">
    <location>
        <begin position="25"/>
        <end position="412"/>
    </location>
</feature>
<feature type="compositionally biased region" description="Basic and acidic residues" evidence="2">
    <location>
        <begin position="396"/>
        <end position="412"/>
    </location>
</feature>
<sequence length="412" mass="45823">MKYKKGLYQAALFSLAVHSAVVSAGIGRAVNAFTGTAAVVAASTQMVARSFDKPIVSDEQIRGGAIGLGNVMMQSHVHIPETMSLFGLRPRLAIAGETIHSMNRPIVMQLLAGGHSQQEPSREQLLQRMATQTTRTHAGRKEIDVAILADQLLELQKQNQALAEQMRKLDILTEQMAQLLKLLEVGSIELKDHASQLKKLEHDISDLEHQIIVTSIKTTDGRQIWRVPEVEKLMQDAKDGKITSLCSAPFYTGPNGYRLCLRAYLNGDGIGEGLYLSVFIVLMRGEYDPLLEWPFDYKVTIALRDQSPDIAKRKDHVRMFRSDKSSSSYQRPVKDMNIASGVPEFIPLSKLKPRVSGDLPDGESWFVVDDTLFLDVKVEPVVTQPAPEELELTGGVDREAPEDMEIEEKKHL</sequence>
<protein>
    <recommendedName>
        <fullName evidence="4">MATH domain-containing protein</fullName>
    </recommendedName>
</protein>
<dbReference type="InterPro" id="IPR002083">
    <property type="entry name" value="MATH/TRAF_dom"/>
</dbReference>
<accession>A0ABT0PEE2</accession>
<dbReference type="SUPFAM" id="SSF49599">
    <property type="entry name" value="TRAF domain-like"/>
    <property type="match status" value="1"/>
</dbReference>
<dbReference type="PROSITE" id="PS50144">
    <property type="entry name" value="MATH"/>
    <property type="match status" value="1"/>
</dbReference>
<dbReference type="Pfam" id="PF21355">
    <property type="entry name" value="TRAF-mep_MATH"/>
    <property type="match status" value="1"/>
</dbReference>
<dbReference type="Gene3D" id="2.60.210.10">
    <property type="entry name" value="Apoptosis, Tumor Necrosis Factor Receptor Associated Protein 2, Chain A"/>
    <property type="match status" value="1"/>
</dbReference>
<organism evidence="5 6">
    <name type="scientific">Parendozoicomonas callyspongiae</name>
    <dbReference type="NCBI Taxonomy" id="2942213"/>
    <lineage>
        <taxon>Bacteria</taxon>
        <taxon>Pseudomonadati</taxon>
        <taxon>Pseudomonadota</taxon>
        <taxon>Gammaproteobacteria</taxon>
        <taxon>Oceanospirillales</taxon>
        <taxon>Endozoicomonadaceae</taxon>
        <taxon>Parendozoicomonas</taxon>
    </lineage>
</organism>
<evidence type="ECO:0000313" key="5">
    <source>
        <dbReference type="EMBL" id="MCL6269680.1"/>
    </source>
</evidence>
<keyword evidence="1" id="KW-0175">Coiled coil</keyword>
<feature type="signal peptide" evidence="3">
    <location>
        <begin position="1"/>
        <end position="24"/>
    </location>
</feature>
<keyword evidence="6" id="KW-1185">Reference proteome</keyword>
<dbReference type="PANTHER" id="PTHR10131">
    <property type="entry name" value="TNF RECEPTOR ASSOCIATED FACTOR"/>
    <property type="match status" value="1"/>
</dbReference>
<gene>
    <name evidence="5" type="ORF">M3P05_06975</name>
</gene>
<name>A0ABT0PEE2_9GAMM</name>
<comment type="caution">
    <text evidence="5">The sequence shown here is derived from an EMBL/GenBank/DDBJ whole genome shotgun (WGS) entry which is preliminary data.</text>
</comment>
<dbReference type="InterPro" id="IPR049342">
    <property type="entry name" value="TRAF1-6_MATH_dom"/>
</dbReference>
<feature type="domain" description="MATH" evidence="4">
    <location>
        <begin position="220"/>
        <end position="378"/>
    </location>
</feature>
<dbReference type="RefSeq" id="WP_249698747.1">
    <property type="nucleotide sequence ID" value="NZ_JAMFLX010000007.1"/>
</dbReference>
<feature type="region of interest" description="Disordered" evidence="2">
    <location>
        <begin position="385"/>
        <end position="412"/>
    </location>
</feature>
<evidence type="ECO:0000256" key="1">
    <source>
        <dbReference type="SAM" id="Coils"/>
    </source>
</evidence>
<keyword evidence="3" id="KW-0732">Signal</keyword>
<reference evidence="5 6" key="1">
    <citation type="submission" date="2022-05" db="EMBL/GenBank/DDBJ databases">
        <authorList>
            <person name="Park J.-S."/>
        </authorList>
    </citation>
    <scope>NUCLEOTIDE SEQUENCE [LARGE SCALE GENOMIC DNA]</scope>
    <source>
        <strain evidence="5 6">2012CJ34-2</strain>
    </source>
</reference>
<dbReference type="SMART" id="SM00061">
    <property type="entry name" value="MATH"/>
    <property type="match status" value="1"/>
</dbReference>
<dbReference type="Proteomes" id="UP001203338">
    <property type="component" value="Unassembled WGS sequence"/>
</dbReference>
<evidence type="ECO:0000256" key="2">
    <source>
        <dbReference type="SAM" id="MobiDB-lite"/>
    </source>
</evidence>
<evidence type="ECO:0000256" key="3">
    <source>
        <dbReference type="SAM" id="SignalP"/>
    </source>
</evidence>
<dbReference type="EMBL" id="JAMFLX010000007">
    <property type="protein sequence ID" value="MCL6269680.1"/>
    <property type="molecule type" value="Genomic_DNA"/>
</dbReference>
<dbReference type="PANTHER" id="PTHR10131:SF94">
    <property type="entry name" value="TNF RECEPTOR-ASSOCIATED FACTOR 4"/>
    <property type="match status" value="1"/>
</dbReference>
<proteinExistence type="predicted"/>
<feature type="coiled-coil region" evidence="1">
    <location>
        <begin position="145"/>
        <end position="210"/>
    </location>
</feature>
<dbReference type="CDD" id="cd00270">
    <property type="entry name" value="MATH_TRAF_C"/>
    <property type="match status" value="1"/>
</dbReference>
<evidence type="ECO:0000313" key="6">
    <source>
        <dbReference type="Proteomes" id="UP001203338"/>
    </source>
</evidence>
<evidence type="ECO:0000259" key="4">
    <source>
        <dbReference type="PROSITE" id="PS50144"/>
    </source>
</evidence>
<dbReference type="InterPro" id="IPR008974">
    <property type="entry name" value="TRAF-like"/>
</dbReference>